<protein>
    <submittedName>
        <fullName evidence="1">PlxyGVORF32 protein</fullName>
    </submittedName>
</protein>
<dbReference type="Pfam" id="PF03041">
    <property type="entry name" value="Baculo_LEF-2"/>
    <property type="match status" value="1"/>
</dbReference>
<reference evidence="1" key="1">
    <citation type="journal article" date="2016" name="Arch. Virol.">
        <title>The comparative analysis of complete genome sequences from two South African betabaculoviruses: Phthorimaea operculella granulovirus and Plutella xylostella granulovirus.</title>
        <authorList>
            <person name="Jukes M.D."/>
            <person name="Motsoeneng B.M."/>
            <person name="Knox C.M."/>
            <person name="Hill M.P."/>
            <person name="Moore S.D."/>
        </authorList>
    </citation>
    <scope>NUCLEOTIDE SEQUENCE</scope>
    <source>
        <strain evidence="1">SA</strain>
    </source>
</reference>
<name>A0A1B2CSC1_9BBAC</name>
<proteinExistence type="predicted"/>
<dbReference type="GO" id="GO:0019083">
    <property type="term" value="P:viral transcription"/>
    <property type="evidence" value="ECO:0007669"/>
    <property type="project" value="InterPro"/>
</dbReference>
<dbReference type="InterPro" id="IPR004283">
    <property type="entry name" value="Lef-2"/>
</dbReference>
<gene>
    <name evidence="1" type="primary">PlxyGV032</name>
</gene>
<dbReference type="EMBL" id="KU666537">
    <property type="protein sequence ID" value="ANY57551.1"/>
    <property type="molecule type" value="Genomic_DNA"/>
</dbReference>
<sequence length="270" mass="32578">MEKAVPYRRDIDDNQWYLVDIFARDWSSVIDFYTEFETGGLRFYAYGKQLRHMVKQCPTFEELNDTEINKSDKKKKNVCFKDVTSRPAMIDRYRKLFYDNAQKTTTAQAFNNLCVRPRGGRHQNRLSFSWKIVNSLKCDECNHTCVYESLKLFYQYDAKCVAEINYLNKRMNKYICFFMETVDLIMIYKNLFISVAKEYEKYHQQTLLLWVNQIHDLLDQYNQYRDRDQCDQASRVLLSIKNFLQCKIQKMKYTFVVSELKQKFNLVKPF</sequence>
<organism evidence="1">
    <name type="scientific">Plutella xylostella granulovirus</name>
    <dbReference type="NCBI Taxonomy" id="98383"/>
    <lineage>
        <taxon>Viruses</taxon>
        <taxon>Viruses incertae sedis</taxon>
        <taxon>Naldaviricetes</taxon>
        <taxon>Lefavirales</taxon>
        <taxon>Baculoviridae</taxon>
        <taxon>Betabaculovirus</taxon>
        <taxon>Betabaculovirus pluxylostellae</taxon>
    </lineage>
</organism>
<evidence type="ECO:0000313" key="1">
    <source>
        <dbReference type="EMBL" id="ANY57551.1"/>
    </source>
</evidence>
<accession>A0A1B2CSC1</accession>